<feature type="region of interest" description="Disordered" evidence="7">
    <location>
        <begin position="22"/>
        <end position="77"/>
    </location>
</feature>
<dbReference type="STRING" id="135651.G0PFS1"/>
<dbReference type="GO" id="GO:0045824">
    <property type="term" value="P:negative regulation of innate immune response"/>
    <property type="evidence" value="ECO:0007669"/>
    <property type="project" value="EnsemblMetazoa"/>
</dbReference>
<feature type="region of interest" description="Disordered" evidence="7">
    <location>
        <begin position="96"/>
        <end position="121"/>
    </location>
</feature>
<dbReference type="GO" id="GO:0034514">
    <property type="term" value="P:mitochondrial unfolded protein response"/>
    <property type="evidence" value="ECO:0007669"/>
    <property type="project" value="EnsemblMetazoa"/>
</dbReference>
<dbReference type="GO" id="GO:0001228">
    <property type="term" value="F:DNA-binding transcription activator activity, RNA polymerase II-specific"/>
    <property type="evidence" value="ECO:0007669"/>
    <property type="project" value="TreeGrafter"/>
</dbReference>
<feature type="compositionally biased region" description="Basic and acidic residues" evidence="7">
    <location>
        <begin position="278"/>
        <end position="295"/>
    </location>
</feature>
<evidence type="ECO:0000259" key="8">
    <source>
        <dbReference type="PROSITE" id="PS50217"/>
    </source>
</evidence>
<evidence type="ECO:0000256" key="1">
    <source>
        <dbReference type="ARBA" id="ARBA00004123"/>
    </source>
</evidence>
<feature type="compositionally biased region" description="Pro residues" evidence="7">
    <location>
        <begin position="109"/>
        <end position="121"/>
    </location>
</feature>
<evidence type="ECO:0000313" key="10">
    <source>
        <dbReference type="Proteomes" id="UP000008068"/>
    </source>
</evidence>
<protein>
    <submittedName>
        <fullName evidence="9">CBN-ZIP-3 protein</fullName>
    </submittedName>
</protein>
<dbReference type="PROSITE" id="PS00036">
    <property type="entry name" value="BZIP_BASIC"/>
    <property type="match status" value="1"/>
</dbReference>
<feature type="domain" description="BZIP" evidence="8">
    <location>
        <begin position="255"/>
        <end position="313"/>
    </location>
</feature>
<dbReference type="InParanoid" id="G0PFS1"/>
<dbReference type="eggNOG" id="KOG4571">
    <property type="taxonomic scope" value="Eukaryota"/>
</dbReference>
<evidence type="ECO:0000256" key="2">
    <source>
        <dbReference type="ARBA" id="ARBA00007163"/>
    </source>
</evidence>
<dbReference type="GO" id="GO:0000977">
    <property type="term" value="F:RNA polymerase II transcription regulatory region sequence-specific DNA binding"/>
    <property type="evidence" value="ECO:0007669"/>
    <property type="project" value="TreeGrafter"/>
</dbReference>
<dbReference type="InterPro" id="IPR046347">
    <property type="entry name" value="bZIP_sf"/>
</dbReference>
<comment type="subcellular location">
    <subcellularLocation>
        <location evidence="1">Nucleus</location>
    </subcellularLocation>
</comment>
<feature type="compositionally biased region" description="Low complexity" evidence="7">
    <location>
        <begin position="97"/>
        <end position="108"/>
    </location>
</feature>
<name>G0PFS1_CAEBE</name>
<dbReference type="PANTHER" id="PTHR13044:SF40">
    <property type="entry name" value="TRANSCRIPTION FACTOR ZIP-3"/>
    <property type="match status" value="1"/>
</dbReference>
<evidence type="ECO:0000256" key="6">
    <source>
        <dbReference type="ARBA" id="ARBA00023242"/>
    </source>
</evidence>
<gene>
    <name evidence="9" type="primary">Cbn-zip-3</name>
    <name evidence="9" type="ORF">CAEBREN_20549</name>
</gene>
<reference evidence="10" key="1">
    <citation type="submission" date="2011-07" db="EMBL/GenBank/DDBJ databases">
        <authorList>
            <consortium name="Caenorhabditis brenneri Sequencing and Analysis Consortium"/>
            <person name="Wilson R.K."/>
        </authorList>
    </citation>
    <scope>NUCLEOTIDE SEQUENCE [LARGE SCALE GENOMIC DNA]</scope>
    <source>
        <strain evidence="10">PB2801</strain>
    </source>
</reference>
<dbReference type="InterPro" id="IPR004827">
    <property type="entry name" value="bZIP"/>
</dbReference>
<dbReference type="Gene3D" id="1.20.5.170">
    <property type="match status" value="1"/>
</dbReference>
<keyword evidence="3" id="KW-0805">Transcription regulation</keyword>
<dbReference type="PROSITE" id="PS50217">
    <property type="entry name" value="BZIP"/>
    <property type="match status" value="1"/>
</dbReference>
<proteinExistence type="inferred from homology"/>
<dbReference type="PANTHER" id="PTHR13044">
    <property type="entry name" value="ACTIVATING TRANSCRIPTION FACTOR ATF 4/5"/>
    <property type="match status" value="1"/>
</dbReference>
<accession>G0PFS1</accession>
<dbReference type="AlphaFoldDB" id="G0PFS1"/>
<evidence type="ECO:0000313" key="9">
    <source>
        <dbReference type="EMBL" id="EGT54071.1"/>
    </source>
</evidence>
<dbReference type="GO" id="GO:0005634">
    <property type="term" value="C:nucleus"/>
    <property type="evidence" value="ECO:0007669"/>
    <property type="project" value="UniProtKB-SubCell"/>
</dbReference>
<dbReference type="SMART" id="SM00338">
    <property type="entry name" value="BRLZ"/>
    <property type="match status" value="1"/>
</dbReference>
<dbReference type="Proteomes" id="UP000008068">
    <property type="component" value="Unassembled WGS sequence"/>
</dbReference>
<dbReference type="SUPFAM" id="SSF57959">
    <property type="entry name" value="Leucine zipper domain"/>
    <property type="match status" value="1"/>
</dbReference>
<dbReference type="OMA" id="TQCPMAP"/>
<evidence type="ECO:0000256" key="3">
    <source>
        <dbReference type="ARBA" id="ARBA00023015"/>
    </source>
</evidence>
<comment type="similarity">
    <text evidence="2">Belongs to the bZIP family.</text>
</comment>
<dbReference type="FunFam" id="1.20.5.170:FF:000021">
    <property type="entry name" value="Cyclic AMP-dependent transcription factor ATF-4"/>
    <property type="match status" value="1"/>
</dbReference>
<organism evidence="10">
    <name type="scientific">Caenorhabditis brenneri</name>
    <name type="common">Nematode worm</name>
    <dbReference type="NCBI Taxonomy" id="135651"/>
    <lineage>
        <taxon>Eukaryota</taxon>
        <taxon>Metazoa</taxon>
        <taxon>Ecdysozoa</taxon>
        <taxon>Nematoda</taxon>
        <taxon>Chromadorea</taxon>
        <taxon>Rhabditida</taxon>
        <taxon>Rhabditina</taxon>
        <taxon>Rhabditomorpha</taxon>
        <taxon>Rhabditoidea</taxon>
        <taxon>Rhabditidae</taxon>
        <taxon>Peloderinae</taxon>
        <taxon>Caenorhabditis</taxon>
    </lineage>
</organism>
<evidence type="ECO:0000256" key="5">
    <source>
        <dbReference type="ARBA" id="ARBA00023163"/>
    </source>
</evidence>
<sequence>MQPSYDADDFMRRGFFGSFIGFRKRSSSKPEPPPLPPKFTAPPPPPHSTHFQSSSSTVVVAPEQQHHHLSVPPHQHNQTEYDIYREIVSEAEFIERSSPTTPDFSSPTTPQPPNYYSPLPLPERFQQYDPSFLPQVPPEMMHHPSQYHMVMSPIAPHPIPVDTNGVPLGTQCPMAPPPYSSFAAQTSSGIPQQQQQQILPQMQNIPFDVKREIQDHLVLNNGKQPMSIEDIVKLVVVALKDSQIEEQREEEESPEEILRRKRIQNNLAAARYRKRQREARESAEQELGDLTKRNDELREQVSNMEREISMLKQAVLGRQN</sequence>
<dbReference type="EMBL" id="GL380383">
    <property type="protein sequence ID" value="EGT54071.1"/>
    <property type="molecule type" value="Genomic_DNA"/>
</dbReference>
<keyword evidence="10" id="KW-1185">Reference proteome</keyword>
<evidence type="ECO:0000256" key="4">
    <source>
        <dbReference type="ARBA" id="ARBA00023125"/>
    </source>
</evidence>
<dbReference type="HOGENOM" id="CLU_869402_0_0_1"/>
<keyword evidence="5" id="KW-0804">Transcription</keyword>
<feature type="compositionally biased region" description="Pro residues" evidence="7">
    <location>
        <begin position="30"/>
        <end position="47"/>
    </location>
</feature>
<dbReference type="CDD" id="cd14692">
    <property type="entry name" value="bZIP_ATF4"/>
    <property type="match status" value="1"/>
</dbReference>
<dbReference type="FunCoup" id="G0PFS1">
    <property type="interactions" value="200"/>
</dbReference>
<dbReference type="Pfam" id="PF07716">
    <property type="entry name" value="bZIP_2"/>
    <property type="match status" value="1"/>
</dbReference>
<evidence type="ECO:0000256" key="7">
    <source>
        <dbReference type="SAM" id="MobiDB-lite"/>
    </source>
</evidence>
<dbReference type="OrthoDB" id="5848156at2759"/>
<keyword evidence="4" id="KW-0238">DNA-binding</keyword>
<feature type="region of interest" description="Disordered" evidence="7">
    <location>
        <begin position="273"/>
        <end position="295"/>
    </location>
</feature>
<keyword evidence="6" id="KW-0539">Nucleus</keyword>